<feature type="transmembrane region" description="Helical" evidence="7">
    <location>
        <begin position="408"/>
        <end position="431"/>
    </location>
</feature>
<feature type="transmembrane region" description="Helical" evidence="7">
    <location>
        <begin position="41"/>
        <end position="64"/>
    </location>
</feature>
<feature type="compositionally biased region" description="Basic and acidic residues" evidence="6">
    <location>
        <begin position="727"/>
        <end position="739"/>
    </location>
</feature>
<dbReference type="Gene3D" id="1.10.510.10">
    <property type="entry name" value="Transferase(Phosphotransferase) domain 1"/>
    <property type="match status" value="1"/>
</dbReference>
<gene>
    <name evidence="9" type="ORF">ACA1_123760</name>
</gene>
<keyword evidence="4 5" id="KW-0067">ATP-binding</keyword>
<dbReference type="PRINTS" id="PR00109">
    <property type="entry name" value="TYRKINASE"/>
</dbReference>
<feature type="compositionally biased region" description="Low complexity" evidence="6">
    <location>
        <begin position="225"/>
        <end position="242"/>
    </location>
</feature>
<name>L8HF31_ACACF</name>
<keyword evidence="1" id="KW-0808">Transferase</keyword>
<dbReference type="PROSITE" id="PS00107">
    <property type="entry name" value="PROTEIN_KINASE_ATP"/>
    <property type="match status" value="1"/>
</dbReference>
<organism evidence="9 10">
    <name type="scientific">Acanthamoeba castellanii (strain ATCC 30010 / Neff)</name>
    <dbReference type="NCBI Taxonomy" id="1257118"/>
    <lineage>
        <taxon>Eukaryota</taxon>
        <taxon>Amoebozoa</taxon>
        <taxon>Discosea</taxon>
        <taxon>Longamoebia</taxon>
        <taxon>Centramoebida</taxon>
        <taxon>Acanthamoebidae</taxon>
        <taxon>Acanthamoeba</taxon>
    </lineage>
</organism>
<dbReference type="InterPro" id="IPR000719">
    <property type="entry name" value="Prot_kinase_dom"/>
</dbReference>
<dbReference type="InterPro" id="IPR001245">
    <property type="entry name" value="Ser-Thr/Tyr_kinase_cat_dom"/>
</dbReference>
<dbReference type="GO" id="GO:0005524">
    <property type="term" value="F:ATP binding"/>
    <property type="evidence" value="ECO:0007669"/>
    <property type="project" value="UniProtKB-UniRule"/>
</dbReference>
<keyword evidence="10" id="KW-1185">Reference proteome</keyword>
<protein>
    <submittedName>
        <fullName evidence="9">Serine/threonine kinase</fullName>
    </submittedName>
</protein>
<evidence type="ECO:0000256" key="4">
    <source>
        <dbReference type="ARBA" id="ARBA00022840"/>
    </source>
</evidence>
<evidence type="ECO:0000313" key="10">
    <source>
        <dbReference type="Proteomes" id="UP000011083"/>
    </source>
</evidence>
<sequence length="745" mass="82750">MDADDWTLASLMSCNGALGLVSLFLCYYYHHKKETALRVNVFFLLIATHGIVRCLFFGLSIYYSASRSARDFLDDIPGILFFSACCFFIYRAKPNAPQERSCRQYIWLLGNFYVLAIVNILFYLLYFVLLYLAFTYQDQSQRREGGGGKNDSDGEVSDSVMIVETSISALFATGYCLLAIAFGLLGIPFFCRLDRDSNAGYLEIGDTTAPIGDNTPSQTKKRKSSSTSLNNSENDVGEAAAGRRGGRTARGVPRNASDESSFIDVRFSASDDEGWSHTFDGDLGSNSLAKWRVDQVTDDELEGGHRHVGVDTAEADRFIITKKIPISGPGNGAAATAAVGHLGLQPSAKPLTCMRKSLLVVCLWLIIICFIARVTFLILSLFFETPDQYNLHTDGASGREALKIVTRFLYYLIGEVLPALLLLILHCHVIVNLRGTLNTLTRDPTIPQLECNELLMGELVGCGSFGVVHRAQWRGLDVAVKKLYLPTHMQEHETITAFTQEIALVSQLRHPNIVQFLGYTPPPALMLITEFMPHGSLTEVLRNAALQEQLNHHQLIRMARDIALGMTYLHGSSILHRDLCPSNCLVDGNLVVKIADFGLARLKSLSRTMTRGLGTPAYMAPEVLKNQPYTEKADVYSFAVCFWQLLSGEEPYKAMEGAYQIVYSVTNGDRPPLAASLGKEERALIERCWANDPQQRPAFKEVVQRLNVILSLEDDYWEADGDSDEADKERAEGGDDSHNRRPAWP</sequence>
<dbReference type="AlphaFoldDB" id="L8HF31"/>
<dbReference type="PANTHER" id="PTHR44329:SF298">
    <property type="entry name" value="MIXED LINEAGE KINASE DOMAIN-LIKE PROTEIN"/>
    <property type="match status" value="1"/>
</dbReference>
<feature type="region of interest" description="Disordered" evidence="6">
    <location>
        <begin position="719"/>
        <end position="745"/>
    </location>
</feature>
<keyword evidence="7" id="KW-0472">Membrane</keyword>
<feature type="region of interest" description="Disordered" evidence="6">
    <location>
        <begin position="205"/>
        <end position="256"/>
    </location>
</feature>
<feature type="transmembrane region" description="Helical" evidence="7">
    <location>
        <begin position="6"/>
        <end position="29"/>
    </location>
</feature>
<keyword evidence="3 9" id="KW-0418">Kinase</keyword>
<feature type="transmembrane region" description="Helical" evidence="7">
    <location>
        <begin position="167"/>
        <end position="191"/>
    </location>
</feature>
<dbReference type="KEGG" id="acan:ACA1_123760"/>
<evidence type="ECO:0000259" key="8">
    <source>
        <dbReference type="PROSITE" id="PS50011"/>
    </source>
</evidence>
<feature type="transmembrane region" description="Helical" evidence="7">
    <location>
        <begin position="358"/>
        <end position="383"/>
    </location>
</feature>
<dbReference type="InterPro" id="IPR017441">
    <property type="entry name" value="Protein_kinase_ATP_BS"/>
</dbReference>
<evidence type="ECO:0000256" key="2">
    <source>
        <dbReference type="ARBA" id="ARBA00022741"/>
    </source>
</evidence>
<evidence type="ECO:0000256" key="3">
    <source>
        <dbReference type="ARBA" id="ARBA00022777"/>
    </source>
</evidence>
<evidence type="ECO:0000256" key="6">
    <source>
        <dbReference type="SAM" id="MobiDB-lite"/>
    </source>
</evidence>
<dbReference type="RefSeq" id="XP_004353385.1">
    <property type="nucleotide sequence ID" value="XM_004353333.1"/>
</dbReference>
<keyword evidence="7" id="KW-0812">Transmembrane</keyword>
<dbReference type="SUPFAM" id="SSF56112">
    <property type="entry name" value="Protein kinase-like (PK-like)"/>
    <property type="match status" value="1"/>
</dbReference>
<dbReference type="FunFam" id="3.30.200.20:FF:000180">
    <property type="entry name" value="serine/threonine-protein kinase STY46-like"/>
    <property type="match status" value="1"/>
</dbReference>
<reference evidence="9 10" key="1">
    <citation type="journal article" date="2013" name="Genome Biol.">
        <title>Genome of Acanthamoeba castellanii highlights extensive lateral gene transfer and early evolution of tyrosine kinase signaling.</title>
        <authorList>
            <person name="Clarke M."/>
            <person name="Lohan A.J."/>
            <person name="Liu B."/>
            <person name="Lagkouvardos I."/>
            <person name="Roy S."/>
            <person name="Zafar N."/>
            <person name="Bertelli C."/>
            <person name="Schilde C."/>
            <person name="Kianianmomeni A."/>
            <person name="Burglin T.R."/>
            <person name="Frech C."/>
            <person name="Turcotte B."/>
            <person name="Kopec K.O."/>
            <person name="Synnott J.M."/>
            <person name="Choo C."/>
            <person name="Paponov I."/>
            <person name="Finkler A."/>
            <person name="Soon Heng Tan C."/>
            <person name="Hutchins A.P."/>
            <person name="Weinmeier T."/>
            <person name="Rattei T."/>
            <person name="Chu J.S."/>
            <person name="Gimenez G."/>
            <person name="Irimia M."/>
            <person name="Rigden D.J."/>
            <person name="Fitzpatrick D.A."/>
            <person name="Lorenzo-Morales J."/>
            <person name="Bateman A."/>
            <person name="Chiu C.H."/>
            <person name="Tang P."/>
            <person name="Hegemann P."/>
            <person name="Fromm H."/>
            <person name="Raoult D."/>
            <person name="Greub G."/>
            <person name="Miranda-Saavedra D."/>
            <person name="Chen N."/>
            <person name="Nash P."/>
            <person name="Ginger M.L."/>
            <person name="Horn M."/>
            <person name="Schaap P."/>
            <person name="Caler L."/>
            <person name="Loftus B."/>
        </authorList>
    </citation>
    <scope>NUCLEOTIDE SEQUENCE [LARGE SCALE GENOMIC DNA]</scope>
    <source>
        <strain evidence="9 10">Neff</strain>
    </source>
</reference>
<accession>L8HF31</accession>
<dbReference type="Pfam" id="PF07714">
    <property type="entry name" value="PK_Tyr_Ser-Thr"/>
    <property type="match status" value="1"/>
</dbReference>
<dbReference type="PROSITE" id="PS50011">
    <property type="entry name" value="PROTEIN_KINASE_DOM"/>
    <property type="match status" value="1"/>
</dbReference>
<dbReference type="InterPro" id="IPR011009">
    <property type="entry name" value="Kinase-like_dom_sf"/>
</dbReference>
<dbReference type="PANTHER" id="PTHR44329">
    <property type="entry name" value="SERINE/THREONINE-PROTEIN KINASE TNNI3K-RELATED"/>
    <property type="match status" value="1"/>
</dbReference>
<evidence type="ECO:0000256" key="7">
    <source>
        <dbReference type="SAM" id="Phobius"/>
    </source>
</evidence>
<dbReference type="PROSITE" id="PS00109">
    <property type="entry name" value="PROTEIN_KINASE_TYR"/>
    <property type="match status" value="1"/>
</dbReference>
<dbReference type="VEuPathDB" id="AmoebaDB:ACA1_123760"/>
<dbReference type="CDD" id="cd13999">
    <property type="entry name" value="STKc_MAP3K-like"/>
    <property type="match status" value="1"/>
</dbReference>
<dbReference type="Proteomes" id="UP000011083">
    <property type="component" value="Unassembled WGS sequence"/>
</dbReference>
<feature type="domain" description="Protein kinase" evidence="8">
    <location>
        <begin position="454"/>
        <end position="710"/>
    </location>
</feature>
<feature type="binding site" evidence="5">
    <location>
        <position position="482"/>
    </location>
    <ligand>
        <name>ATP</name>
        <dbReference type="ChEBI" id="CHEBI:30616"/>
    </ligand>
</feature>
<dbReference type="InterPro" id="IPR008266">
    <property type="entry name" value="Tyr_kinase_AS"/>
</dbReference>
<feature type="transmembrane region" description="Helical" evidence="7">
    <location>
        <begin position="76"/>
        <end position="93"/>
    </location>
</feature>
<dbReference type="STRING" id="1257118.L8HF31"/>
<dbReference type="EMBL" id="KB007843">
    <property type="protein sequence ID" value="ELR23857.1"/>
    <property type="molecule type" value="Genomic_DNA"/>
</dbReference>
<keyword evidence="7" id="KW-1133">Transmembrane helix</keyword>
<evidence type="ECO:0000313" key="9">
    <source>
        <dbReference type="EMBL" id="ELR23857.1"/>
    </source>
</evidence>
<dbReference type="OrthoDB" id="4062651at2759"/>
<dbReference type="GeneID" id="14924853"/>
<dbReference type="InterPro" id="IPR051681">
    <property type="entry name" value="Ser/Thr_Kinases-Pseudokinases"/>
</dbReference>
<proteinExistence type="predicted"/>
<evidence type="ECO:0000256" key="1">
    <source>
        <dbReference type="ARBA" id="ARBA00022679"/>
    </source>
</evidence>
<feature type="transmembrane region" description="Helical" evidence="7">
    <location>
        <begin position="105"/>
        <end position="134"/>
    </location>
</feature>
<keyword evidence="2 5" id="KW-0547">Nucleotide-binding</keyword>
<dbReference type="GO" id="GO:0004674">
    <property type="term" value="F:protein serine/threonine kinase activity"/>
    <property type="evidence" value="ECO:0007669"/>
    <property type="project" value="TreeGrafter"/>
</dbReference>
<evidence type="ECO:0000256" key="5">
    <source>
        <dbReference type="PROSITE-ProRule" id="PRU10141"/>
    </source>
</evidence>